<sequence length="85" mass="9676">MNKRGKATHAWLLVKGEIVDLTADQFSKMNDSVVFTQKSNFYERFVDSKTITLGEKLACLVSDARREYSEVHGRFFGGTTSEQRP</sequence>
<reference evidence="1 2" key="1">
    <citation type="journal article" date="2021" name="Genome Biol. Evol.">
        <title>Complete Genome Sequencing of a Novel Gloeobacter Species from a Waterfall Cave in Mexico.</title>
        <authorList>
            <person name="Saw J.H."/>
            <person name="Cardona T."/>
            <person name="Montejano G."/>
        </authorList>
    </citation>
    <scope>NUCLEOTIDE SEQUENCE [LARGE SCALE GENOMIC DNA]</scope>
    <source>
        <strain evidence="1">MG652769</strain>
    </source>
</reference>
<organism evidence="1 2">
    <name type="scientific">Gloeobacter morelensis MG652769</name>
    <dbReference type="NCBI Taxonomy" id="2781736"/>
    <lineage>
        <taxon>Bacteria</taxon>
        <taxon>Bacillati</taxon>
        <taxon>Cyanobacteriota</taxon>
        <taxon>Cyanophyceae</taxon>
        <taxon>Gloeobacterales</taxon>
        <taxon>Gloeobacteraceae</taxon>
        <taxon>Gloeobacter</taxon>
        <taxon>Gloeobacter morelensis</taxon>
    </lineage>
</organism>
<dbReference type="EMBL" id="CP063845">
    <property type="protein sequence ID" value="UFP96777.1"/>
    <property type="molecule type" value="Genomic_DNA"/>
</dbReference>
<protein>
    <submittedName>
        <fullName evidence="1">Uncharacterized protein</fullName>
    </submittedName>
</protein>
<dbReference type="RefSeq" id="WP_230844111.1">
    <property type="nucleotide sequence ID" value="NZ_CP063845.1"/>
</dbReference>
<name>A0ABY3PT12_9CYAN</name>
<keyword evidence="2" id="KW-1185">Reference proteome</keyword>
<gene>
    <name evidence="1" type="ORF">ISF26_11440</name>
</gene>
<evidence type="ECO:0000313" key="2">
    <source>
        <dbReference type="Proteomes" id="UP001054846"/>
    </source>
</evidence>
<evidence type="ECO:0000313" key="1">
    <source>
        <dbReference type="EMBL" id="UFP96777.1"/>
    </source>
</evidence>
<dbReference type="Proteomes" id="UP001054846">
    <property type="component" value="Chromosome"/>
</dbReference>
<accession>A0ABY3PT12</accession>
<proteinExistence type="predicted"/>